<sequence>MGWGSNLLNRLLGDRDPFPITEAATPGPAKLPERTGYEYGVPPGGLTEYRQGMGASTQTDRSSMMTELYEAYLSCPWSWASVTAISRTITAGGVVTDWDNDDGEGDQETPDKPAEVLTLERLLAYCNPTEDIRQLLRNVIVDLMVFGDAFIEITWVGNQPVALYNLDCPTTFPLTDEHGQVTGYVQTTEFGQRAQFEPREVVHIALDAPRSGVFGVSPTQAALLPITTWLFAASNGKEIFRKGQPPTIHVDFPAGMSPSEMTKWLNQYAVRNIGPRNLGAPITTKGGGTVNELSQGKVADLQSFLDQKRDEILACYGVPPSKATVIESGNLGGGTGESQDKTFRVNTCQPIAELILEKLNFHIARQGFGVAGWHMKFRDIDMRDSATIEDIRDQRLRNGSWTLNRYRAEIGEPPVDGGDDPTLVDRQNLVLWRDIARMSAANIAAKGAPAVAAGEQPPGGEQMEPEADTPQGEPPEESHQDRYRRRLREALARLPGGVDERGP</sequence>
<proteinExistence type="predicted"/>
<protein>
    <submittedName>
        <fullName evidence="2">Phage portal protein</fullName>
    </submittedName>
</protein>
<gene>
    <name evidence="2" type="ORF">POF43_023880</name>
</gene>
<dbReference type="RefSeq" id="WP_271322112.1">
    <property type="nucleotide sequence ID" value="NZ_JAAGKO020000040.1"/>
</dbReference>
<feature type="region of interest" description="Disordered" evidence="1">
    <location>
        <begin position="15"/>
        <end position="36"/>
    </location>
</feature>
<evidence type="ECO:0000313" key="3">
    <source>
        <dbReference type="Proteomes" id="UP001156398"/>
    </source>
</evidence>
<feature type="compositionally biased region" description="Low complexity" evidence="1">
    <location>
        <begin position="446"/>
        <end position="462"/>
    </location>
</feature>
<organism evidence="2 3">
    <name type="scientific">Streptantibioticus silvisoli</name>
    <dbReference type="NCBI Taxonomy" id="2705255"/>
    <lineage>
        <taxon>Bacteria</taxon>
        <taxon>Bacillati</taxon>
        <taxon>Actinomycetota</taxon>
        <taxon>Actinomycetes</taxon>
        <taxon>Kitasatosporales</taxon>
        <taxon>Streptomycetaceae</taxon>
        <taxon>Streptantibioticus</taxon>
    </lineage>
</organism>
<keyword evidence="3" id="KW-1185">Reference proteome</keyword>
<evidence type="ECO:0000256" key="1">
    <source>
        <dbReference type="SAM" id="MobiDB-lite"/>
    </source>
</evidence>
<feature type="region of interest" description="Disordered" evidence="1">
    <location>
        <begin position="446"/>
        <end position="503"/>
    </location>
</feature>
<dbReference type="EMBL" id="JAAGKO020000040">
    <property type="protein sequence ID" value="MDI5965728.1"/>
    <property type="molecule type" value="Genomic_DNA"/>
</dbReference>
<dbReference type="Proteomes" id="UP001156398">
    <property type="component" value="Unassembled WGS sequence"/>
</dbReference>
<reference evidence="2 3" key="1">
    <citation type="submission" date="2023-05" db="EMBL/GenBank/DDBJ databases">
        <title>Streptantibioticus silvisoli sp. nov., acidotolerant actinomycetes 1 from pine litter.</title>
        <authorList>
            <person name="Swiecimska M."/>
            <person name="Golinska P."/>
            <person name="Sangal V."/>
            <person name="Wachnowicz B."/>
            <person name="Goodfellow M."/>
        </authorList>
    </citation>
    <scope>NUCLEOTIDE SEQUENCE [LARGE SCALE GENOMIC DNA]</scope>
    <source>
        <strain evidence="2 3">SL54</strain>
    </source>
</reference>
<comment type="caution">
    <text evidence="2">The sequence shown here is derived from an EMBL/GenBank/DDBJ whole genome shotgun (WGS) entry which is preliminary data.</text>
</comment>
<evidence type="ECO:0000313" key="2">
    <source>
        <dbReference type="EMBL" id="MDI5965728.1"/>
    </source>
</evidence>
<dbReference type="InterPro" id="IPR006944">
    <property type="entry name" value="Phage/GTA_portal"/>
</dbReference>
<name>A0ABT6W4Q0_9ACTN</name>
<accession>A0ABT6W4Q0</accession>
<dbReference type="Pfam" id="PF04860">
    <property type="entry name" value="Phage_portal"/>
    <property type="match status" value="1"/>
</dbReference>